<comment type="caution">
    <text evidence="1">The sequence shown here is derived from an EMBL/GenBank/DDBJ whole genome shotgun (WGS) entry which is preliminary data.</text>
</comment>
<reference evidence="1 2" key="1">
    <citation type="journal article" date="2015" name="Nature">
        <title>rRNA introns, odd ribosomes, and small enigmatic genomes across a large radiation of phyla.</title>
        <authorList>
            <person name="Brown C.T."/>
            <person name="Hug L.A."/>
            <person name="Thomas B.C."/>
            <person name="Sharon I."/>
            <person name="Castelle C.J."/>
            <person name="Singh A."/>
            <person name="Wilkins M.J."/>
            <person name="Williams K.H."/>
            <person name="Banfield J.F."/>
        </authorList>
    </citation>
    <scope>NUCLEOTIDE SEQUENCE [LARGE SCALE GENOMIC DNA]</scope>
</reference>
<dbReference type="EMBL" id="LCAG01000002">
    <property type="protein sequence ID" value="KKR87946.1"/>
    <property type="molecule type" value="Genomic_DNA"/>
</dbReference>
<organism evidence="1 2">
    <name type="scientific">Candidatus Curtissbacteria bacterium GW2011_GWA1_41_11</name>
    <dbReference type="NCBI Taxonomy" id="1618409"/>
    <lineage>
        <taxon>Bacteria</taxon>
        <taxon>Candidatus Curtissiibacteriota</taxon>
    </lineage>
</organism>
<name>A0A0G0UK94_9BACT</name>
<sequence length="183" mass="19903">MVTSIAILGVLTLMIGSVYLAHFRLFSSQSASIDTSAQNKIAIEEVSNQIRESNGVVDSCLAQNPCGGHQSGNSKLVLQLWPLNASGAPFDPTTNAPDYIVYRLNNPPNDKNFVKSVYPNLSILNTRKAMTDKILASNVQILAFSYVPAVPGTSEVTVSITTQPKNSKETPFTQTVKVYLRNR</sequence>
<evidence type="ECO:0000313" key="1">
    <source>
        <dbReference type="EMBL" id="KKR87946.1"/>
    </source>
</evidence>
<accession>A0A0G0UK94</accession>
<gene>
    <name evidence="1" type="ORF">UU34_C0002G0063</name>
</gene>
<evidence type="ECO:0000313" key="2">
    <source>
        <dbReference type="Proteomes" id="UP000034854"/>
    </source>
</evidence>
<proteinExistence type="predicted"/>
<dbReference type="Proteomes" id="UP000034854">
    <property type="component" value="Unassembled WGS sequence"/>
</dbReference>
<dbReference type="AlphaFoldDB" id="A0A0G0UK94"/>
<protein>
    <submittedName>
        <fullName evidence="1">Uncharacterized protein</fullName>
    </submittedName>
</protein>